<comment type="similarity">
    <text evidence="3">Belongs to the glucosamine/galactosamine-6-phosphate isomerase family. NagB subfamily.</text>
</comment>
<comment type="function">
    <text evidence="3">Catalyzes the reversible isomerization-deamination of glucosamine 6-phosphate (GlcN6P) to form fructose 6-phosphate (Fru6P) and ammonium ion.</text>
</comment>
<dbReference type="GO" id="GO:0004342">
    <property type="term" value="F:glucosamine-6-phosphate deaminase activity"/>
    <property type="evidence" value="ECO:0007669"/>
    <property type="project" value="UniProtKB-EC"/>
</dbReference>
<feature type="active site" description="Proton acceptor; for ring-opening step" evidence="3">
    <location>
        <position position="138"/>
    </location>
</feature>
<evidence type="ECO:0000313" key="6">
    <source>
        <dbReference type="Proteomes" id="UP001303902"/>
    </source>
</evidence>
<dbReference type="HAMAP" id="MF_01241">
    <property type="entry name" value="GlcN6P_deamin"/>
    <property type="match status" value="1"/>
</dbReference>
<keyword evidence="1 3" id="KW-0378">Hydrolase</keyword>
<evidence type="ECO:0000313" key="5">
    <source>
        <dbReference type="EMBL" id="WOV88146.1"/>
    </source>
</evidence>
<dbReference type="EMBL" id="CP129118">
    <property type="protein sequence ID" value="WOV88146.1"/>
    <property type="molecule type" value="Genomic_DNA"/>
</dbReference>
<reference evidence="5 6" key="1">
    <citation type="submission" date="2023-06" db="EMBL/GenBank/DDBJ databases">
        <title>Sporosarcina sp. nov., isolated from Korean tranditional fermented seafood 'Jeotgal'.</title>
        <authorList>
            <person name="Yang A.I."/>
            <person name="Shin N.-R."/>
        </authorList>
    </citation>
    <scope>NUCLEOTIDE SEQUENCE [LARGE SCALE GENOMIC DNA]</scope>
    <source>
        <strain evidence="5 6">T2O-4</strain>
    </source>
</reference>
<feature type="active site" description="Proton acceptor; for enolization step" evidence="3">
    <location>
        <position position="67"/>
    </location>
</feature>
<organism evidence="5 6">
    <name type="scientific">Sporosarcina oncorhynchi</name>
    <dbReference type="NCBI Taxonomy" id="3056444"/>
    <lineage>
        <taxon>Bacteria</taxon>
        <taxon>Bacillati</taxon>
        <taxon>Bacillota</taxon>
        <taxon>Bacilli</taxon>
        <taxon>Bacillales</taxon>
        <taxon>Caryophanaceae</taxon>
        <taxon>Sporosarcina</taxon>
    </lineage>
</organism>
<feature type="active site" description="For ring-opening step" evidence="3">
    <location>
        <position position="136"/>
    </location>
</feature>
<feature type="domain" description="Glucosamine/galactosamine-6-phosphate isomerase" evidence="4">
    <location>
        <begin position="10"/>
        <end position="224"/>
    </location>
</feature>
<dbReference type="Gene3D" id="3.40.50.1360">
    <property type="match status" value="1"/>
</dbReference>
<dbReference type="PANTHER" id="PTHR11280">
    <property type="entry name" value="GLUCOSAMINE-6-PHOSPHATE ISOMERASE"/>
    <property type="match status" value="1"/>
</dbReference>
<comment type="pathway">
    <text evidence="3">Amino-sugar metabolism; N-acetylneuraminate degradation; D-fructose 6-phosphate from N-acetylneuraminate: step 5/5.</text>
</comment>
<dbReference type="InterPro" id="IPR004547">
    <property type="entry name" value="Glucosamine6P_isomerase"/>
</dbReference>
<protein>
    <recommendedName>
        <fullName evidence="3">Glucosamine-6-phosphate deaminase</fullName>
        <ecNumber evidence="3">3.5.99.6</ecNumber>
    </recommendedName>
    <alternativeName>
        <fullName evidence="3">GlcN6P deaminase</fullName>
        <shortName evidence="3">GNPDA</shortName>
    </alternativeName>
    <alternativeName>
        <fullName evidence="3">Glucosamine-6-phosphate isomerase</fullName>
    </alternativeName>
</protein>
<dbReference type="InterPro" id="IPR037171">
    <property type="entry name" value="NagB/RpiA_transferase-like"/>
</dbReference>
<comment type="caution">
    <text evidence="3">Lacks conserved residue(s) required for the propagation of feature annotation.</text>
</comment>
<gene>
    <name evidence="3 5" type="primary">nagB</name>
    <name evidence="5" type="ORF">QWT69_03200</name>
</gene>
<accession>A0ABZ0L6F3</accession>
<dbReference type="Proteomes" id="UP001303902">
    <property type="component" value="Chromosome"/>
</dbReference>
<keyword evidence="6" id="KW-1185">Reference proteome</keyword>
<dbReference type="RefSeq" id="WP_317968902.1">
    <property type="nucleotide sequence ID" value="NZ_CP129118.1"/>
</dbReference>
<sequence length="236" mass="26445">MRIIEVETYEELSEVGAQIIIQKVRKEPNSVLGLATGSTPIGLYEKLVHDYEQNGTSYQHVTTFNLDEYVGLDEGHEQSYRTYMNDHLFDQIDIDKQQTHIPKGDAPDLVAEAQYYEERIQHADGIDLQILGIGRNGHIGFNEPGTPFSSRTHIVDLTPSTREANQKFFGNLDLVPTKAISMGIATIMASKEILLLISGPAKAEAYQRLIHGKMEEQFPASILQLHPRVTVVVEKS</sequence>
<comment type="catalytic activity">
    <reaction evidence="3">
        <text>alpha-D-glucosamine 6-phosphate + H2O = beta-D-fructose 6-phosphate + NH4(+)</text>
        <dbReference type="Rhea" id="RHEA:12172"/>
        <dbReference type="ChEBI" id="CHEBI:15377"/>
        <dbReference type="ChEBI" id="CHEBI:28938"/>
        <dbReference type="ChEBI" id="CHEBI:57634"/>
        <dbReference type="ChEBI" id="CHEBI:75989"/>
        <dbReference type="EC" id="3.5.99.6"/>
    </reaction>
</comment>
<dbReference type="CDD" id="cd01399">
    <property type="entry name" value="GlcN6P_deaminase"/>
    <property type="match status" value="1"/>
</dbReference>
<dbReference type="SUPFAM" id="SSF100950">
    <property type="entry name" value="NagB/RpiA/CoA transferase-like"/>
    <property type="match status" value="1"/>
</dbReference>
<dbReference type="NCBIfam" id="TIGR00502">
    <property type="entry name" value="nagB"/>
    <property type="match status" value="1"/>
</dbReference>
<feature type="active site" description="For ring-opening step" evidence="3">
    <location>
        <position position="143"/>
    </location>
</feature>
<proteinExistence type="inferred from homology"/>
<dbReference type="InterPro" id="IPR006148">
    <property type="entry name" value="Glc/Gal-6P_isomerase"/>
</dbReference>
<dbReference type="PANTHER" id="PTHR11280:SF5">
    <property type="entry name" value="GLUCOSAMINE-6-PHOSPHATE ISOMERASE"/>
    <property type="match status" value="1"/>
</dbReference>
<name>A0ABZ0L6F3_9BACL</name>
<dbReference type="EC" id="3.5.99.6" evidence="3"/>
<evidence type="ECO:0000256" key="2">
    <source>
        <dbReference type="ARBA" id="ARBA00023277"/>
    </source>
</evidence>
<dbReference type="Pfam" id="PF01182">
    <property type="entry name" value="Glucosamine_iso"/>
    <property type="match status" value="1"/>
</dbReference>
<evidence type="ECO:0000256" key="3">
    <source>
        <dbReference type="HAMAP-Rule" id="MF_01241"/>
    </source>
</evidence>
<keyword evidence="2 3" id="KW-0119">Carbohydrate metabolism</keyword>
<evidence type="ECO:0000259" key="4">
    <source>
        <dbReference type="Pfam" id="PF01182"/>
    </source>
</evidence>
<evidence type="ECO:0000256" key="1">
    <source>
        <dbReference type="ARBA" id="ARBA00022801"/>
    </source>
</evidence>